<dbReference type="NCBIfam" id="TIGR01948">
    <property type="entry name" value="rnfE"/>
    <property type="match status" value="1"/>
</dbReference>
<dbReference type="PIRSF" id="PIRSF006102">
    <property type="entry name" value="NQR_DE"/>
    <property type="match status" value="1"/>
</dbReference>
<proteinExistence type="inferred from homology"/>
<protein>
    <recommendedName>
        <fullName evidence="10">Rnf electron transport complex subunit E</fullName>
    </recommendedName>
</protein>
<keyword evidence="5" id="KW-0249">Electron transport</keyword>
<dbReference type="Pfam" id="PF02508">
    <property type="entry name" value="Rnf-Nqr"/>
    <property type="match status" value="1"/>
</dbReference>
<dbReference type="GO" id="GO:0005886">
    <property type="term" value="C:plasma membrane"/>
    <property type="evidence" value="ECO:0007669"/>
    <property type="project" value="TreeGrafter"/>
</dbReference>
<dbReference type="InterPro" id="IPR010968">
    <property type="entry name" value="RnfE"/>
</dbReference>
<accession>X0XG75</accession>
<dbReference type="PANTHER" id="PTHR30586">
    <property type="entry name" value="ELECTRON TRANSPORT COMPLEX PROTEIN RNFE"/>
    <property type="match status" value="1"/>
</dbReference>
<comment type="caution">
    <text evidence="9">The sequence shown here is derived from an EMBL/GenBank/DDBJ whole genome shotgun (WGS) entry which is preliminary data.</text>
</comment>
<dbReference type="HAMAP" id="MF_00478">
    <property type="entry name" value="RsxE_RnfE"/>
    <property type="match status" value="1"/>
</dbReference>
<feature type="transmembrane region" description="Helical" evidence="8">
    <location>
        <begin position="39"/>
        <end position="61"/>
    </location>
</feature>
<evidence type="ECO:0000256" key="7">
    <source>
        <dbReference type="ARBA" id="ARBA00023136"/>
    </source>
</evidence>
<evidence type="ECO:0008006" key="10">
    <source>
        <dbReference type="Google" id="ProtNLM"/>
    </source>
</evidence>
<dbReference type="NCBIfam" id="NF009070">
    <property type="entry name" value="PRK12405.1"/>
    <property type="match status" value="1"/>
</dbReference>
<keyword evidence="6 8" id="KW-1133">Transmembrane helix</keyword>
<gene>
    <name evidence="9" type="ORF">S01H1_57109</name>
</gene>
<name>X0XG75_9ZZZZ</name>
<keyword evidence="4" id="KW-1278">Translocase</keyword>
<keyword evidence="3 8" id="KW-0812">Transmembrane</keyword>
<feature type="transmembrane region" description="Helical" evidence="8">
    <location>
        <begin position="171"/>
        <end position="197"/>
    </location>
</feature>
<comment type="subcellular location">
    <subcellularLocation>
        <location evidence="1">Endomembrane system</location>
        <topology evidence="1">Multi-pass membrane protein</topology>
    </subcellularLocation>
</comment>
<organism evidence="9">
    <name type="scientific">marine sediment metagenome</name>
    <dbReference type="NCBI Taxonomy" id="412755"/>
    <lineage>
        <taxon>unclassified sequences</taxon>
        <taxon>metagenomes</taxon>
        <taxon>ecological metagenomes</taxon>
    </lineage>
</organism>
<evidence type="ECO:0000313" key="9">
    <source>
        <dbReference type="EMBL" id="GAG23931.1"/>
    </source>
</evidence>
<dbReference type="GO" id="GO:0012505">
    <property type="term" value="C:endomembrane system"/>
    <property type="evidence" value="ECO:0007669"/>
    <property type="project" value="UniProtKB-SubCell"/>
</dbReference>
<dbReference type="EMBL" id="BARS01037226">
    <property type="protein sequence ID" value="GAG23931.1"/>
    <property type="molecule type" value="Genomic_DNA"/>
</dbReference>
<dbReference type="GO" id="GO:0022900">
    <property type="term" value="P:electron transport chain"/>
    <property type="evidence" value="ECO:0007669"/>
    <property type="project" value="InterPro"/>
</dbReference>
<keyword evidence="2" id="KW-0813">Transport</keyword>
<evidence type="ECO:0000256" key="4">
    <source>
        <dbReference type="ARBA" id="ARBA00022967"/>
    </source>
</evidence>
<feature type="transmembrane region" description="Helical" evidence="8">
    <location>
        <begin position="128"/>
        <end position="151"/>
    </location>
</feature>
<evidence type="ECO:0000256" key="3">
    <source>
        <dbReference type="ARBA" id="ARBA00022692"/>
    </source>
</evidence>
<sequence length="207" mass="22378">MAKAKKTAVQECVKGVWDNNPVTRQLLGLCPVLAVTNTAINGLAMGLATLFVVTSASTLVSIIKRLIPKQVRIASYIVIIATFVTIVDLFLKAKIPALSKSLGPFIPLIVVNCLILGRSESFASKNPVYLSFLDAFGMGMGFTWALVLLGVVREILGFGSIFSLQIFGEWFTPWIIMILPGGAFLTLGVMIAVINYISYKRGATVHL</sequence>
<feature type="transmembrane region" description="Helical" evidence="8">
    <location>
        <begin position="97"/>
        <end position="116"/>
    </location>
</feature>
<dbReference type="AlphaFoldDB" id="X0XG75"/>
<reference evidence="9" key="1">
    <citation type="journal article" date="2014" name="Front. Microbiol.">
        <title>High frequency of phylogenetically diverse reductive dehalogenase-homologous genes in deep subseafloor sedimentary metagenomes.</title>
        <authorList>
            <person name="Kawai M."/>
            <person name="Futagami T."/>
            <person name="Toyoda A."/>
            <person name="Takaki Y."/>
            <person name="Nishi S."/>
            <person name="Hori S."/>
            <person name="Arai W."/>
            <person name="Tsubouchi T."/>
            <person name="Morono Y."/>
            <person name="Uchiyama I."/>
            <person name="Ito T."/>
            <person name="Fujiyama A."/>
            <person name="Inagaki F."/>
            <person name="Takami H."/>
        </authorList>
    </citation>
    <scope>NUCLEOTIDE SEQUENCE</scope>
    <source>
        <strain evidence="9">Expedition CK06-06</strain>
    </source>
</reference>
<feature type="transmembrane region" description="Helical" evidence="8">
    <location>
        <begin position="73"/>
        <end position="91"/>
    </location>
</feature>
<evidence type="ECO:0000256" key="6">
    <source>
        <dbReference type="ARBA" id="ARBA00022989"/>
    </source>
</evidence>
<evidence type="ECO:0000256" key="5">
    <source>
        <dbReference type="ARBA" id="ARBA00022982"/>
    </source>
</evidence>
<dbReference type="InterPro" id="IPR003667">
    <property type="entry name" value="NqrDE/RnfAE"/>
</dbReference>
<dbReference type="PANTHER" id="PTHR30586:SF0">
    <property type="entry name" value="ION-TRANSLOCATING OXIDOREDUCTASE COMPLEX SUBUNIT E"/>
    <property type="match status" value="1"/>
</dbReference>
<evidence type="ECO:0000256" key="8">
    <source>
        <dbReference type="SAM" id="Phobius"/>
    </source>
</evidence>
<evidence type="ECO:0000256" key="1">
    <source>
        <dbReference type="ARBA" id="ARBA00004127"/>
    </source>
</evidence>
<evidence type="ECO:0000256" key="2">
    <source>
        <dbReference type="ARBA" id="ARBA00022448"/>
    </source>
</evidence>
<keyword evidence="7 8" id="KW-0472">Membrane</keyword>